<protein>
    <recommendedName>
        <fullName evidence="2">PPM-type phosphatase domain-containing protein</fullName>
    </recommendedName>
</protein>
<sequence>MSKRKNLKLSFADEVGSDEDGEEVTLFRSKRPNVGASSSEMDREGGGGKVGIGELTAQRFRFESGETRSASNHNLYKTSVTSSTSKVPGDLSKYAPQISSQEGKELSRESVADSLPPFVVDPLKRSAAHANGGSADANGLSVRVLPKSQSKQTDPAKPWPSQKTGGGYYVLAGAGKKEQAVLPHAPPLSGAALNVPLSVLCGTGATIGRRPYMEDRAAVEPAFTDDLSYFAVFDGHCGAGCAEFAETYLGRLLREELRFSPLKDCAEKLQMYFVEAFERAFTRLDEAYRNEGGTAGSTAVTALLSRETKVARFAHAGDSRAVLVRRAYKRPLPPTSPSRVQQRFGERKTDVPMKGHDERDHREEGGEREGESLEWESGGFWGSLECLEDSGQVQGWPLTSDHKPNREDEKSRIEETGGIVFNWQGCWRVGLENLQSGLAVSRALGDFSFKQNGVLTCLPEVSERQLDPAQDLFLLLCSDGIFDVFDDTEVAQRFHKSFRRLLTKEIRTYRRIQQIRPGSQQRDRKTLEEAAREILRTAMSEASEVLCKNAEGAGSMDNCTCLSVLLDWGGVVERLVCRELDVSPPPALQVDRRLPQQQQHRVENSWGQARRETLRGETGSSSSSPSRSRSPDVRGRGGRPADSTSSSGGRSLWYPLQDYSSSPSPPSSPQSQQKGPSPPRSVLHVHVDLDNSRGGPRPAARSAIPMGVHGGNLLLPLHQAAAGEREREKMRQGTGMPVLRGVGGLPAVGSTSMQSGLPFLPPNGGPPLPAGGISSSSHSSLSQTGTDGVESADLPPLFSEGLWGTGAPGGGGGSAGRLERFPSAPSSSPASPTVPVPSVAASLEHPQHVDHHLEIAEKERTSKKDGGIGAAGRGGFEMMAAPT</sequence>
<dbReference type="InterPro" id="IPR001932">
    <property type="entry name" value="PPM-type_phosphatase-like_dom"/>
</dbReference>
<proteinExistence type="predicted"/>
<dbReference type="InterPro" id="IPR015655">
    <property type="entry name" value="PP2C"/>
</dbReference>
<feature type="compositionally biased region" description="Gly residues" evidence="1">
    <location>
        <begin position="803"/>
        <end position="815"/>
    </location>
</feature>
<dbReference type="PROSITE" id="PS51746">
    <property type="entry name" value="PPM_2"/>
    <property type="match status" value="1"/>
</dbReference>
<accession>A0A0G4FKW0</accession>
<dbReference type="CDD" id="cd00143">
    <property type="entry name" value="PP2Cc"/>
    <property type="match status" value="1"/>
</dbReference>
<feature type="compositionally biased region" description="Low complexity" evidence="1">
    <location>
        <begin position="822"/>
        <end position="842"/>
    </location>
</feature>
<evidence type="ECO:0000259" key="2">
    <source>
        <dbReference type="PROSITE" id="PS51746"/>
    </source>
</evidence>
<feature type="compositionally biased region" description="Low complexity" evidence="1">
    <location>
        <begin position="770"/>
        <end position="782"/>
    </location>
</feature>
<feature type="compositionally biased region" description="Low complexity" evidence="1">
    <location>
        <begin position="619"/>
        <end position="628"/>
    </location>
</feature>
<evidence type="ECO:0000313" key="3">
    <source>
        <dbReference type="EMBL" id="CEM14600.1"/>
    </source>
</evidence>
<dbReference type="VEuPathDB" id="CryptoDB:Cvel_17538"/>
<dbReference type="EMBL" id="CDMZ01000449">
    <property type="protein sequence ID" value="CEM14600.1"/>
    <property type="molecule type" value="Genomic_DNA"/>
</dbReference>
<feature type="compositionally biased region" description="Polar residues" evidence="1">
    <location>
        <begin position="67"/>
        <end position="76"/>
    </location>
</feature>
<feature type="region of interest" description="Disordered" evidence="1">
    <location>
        <begin position="63"/>
        <end position="110"/>
    </location>
</feature>
<feature type="compositionally biased region" description="Pro residues" evidence="1">
    <location>
        <begin position="759"/>
        <end position="769"/>
    </location>
</feature>
<feature type="region of interest" description="Disordered" evidence="1">
    <location>
        <begin position="330"/>
        <end position="373"/>
    </location>
</feature>
<feature type="compositionally biased region" description="Basic and acidic residues" evidence="1">
    <location>
        <begin position="845"/>
        <end position="866"/>
    </location>
</feature>
<gene>
    <name evidence="3" type="ORF">Cvel_17538</name>
</gene>
<dbReference type="SUPFAM" id="SSF81606">
    <property type="entry name" value="PP2C-like"/>
    <property type="match status" value="1"/>
</dbReference>
<feature type="compositionally biased region" description="Basic and acidic residues" evidence="1">
    <location>
        <begin position="344"/>
        <end position="371"/>
    </location>
</feature>
<dbReference type="PANTHER" id="PTHR47992">
    <property type="entry name" value="PROTEIN PHOSPHATASE"/>
    <property type="match status" value="1"/>
</dbReference>
<feature type="compositionally biased region" description="Low complexity" evidence="1">
    <location>
        <begin position="77"/>
        <end position="87"/>
    </location>
</feature>
<feature type="domain" description="PPM-type phosphatase" evidence="2">
    <location>
        <begin position="200"/>
        <end position="566"/>
    </location>
</feature>
<dbReference type="SMART" id="SM00332">
    <property type="entry name" value="PP2Cc"/>
    <property type="match status" value="1"/>
</dbReference>
<dbReference type="InterPro" id="IPR036457">
    <property type="entry name" value="PPM-type-like_dom_sf"/>
</dbReference>
<feature type="region of interest" description="Disordered" evidence="1">
    <location>
        <begin position="1"/>
        <end position="51"/>
    </location>
</feature>
<reference evidence="3" key="1">
    <citation type="submission" date="2014-11" db="EMBL/GenBank/DDBJ databases">
        <authorList>
            <person name="Otto D Thomas"/>
            <person name="Naeem Raeece"/>
        </authorList>
    </citation>
    <scope>NUCLEOTIDE SEQUENCE</scope>
</reference>
<dbReference type="GO" id="GO:0004722">
    <property type="term" value="F:protein serine/threonine phosphatase activity"/>
    <property type="evidence" value="ECO:0007669"/>
    <property type="project" value="InterPro"/>
</dbReference>
<dbReference type="Gene3D" id="3.60.40.10">
    <property type="entry name" value="PPM-type phosphatase domain"/>
    <property type="match status" value="1"/>
</dbReference>
<feature type="region of interest" description="Disordered" evidence="1">
    <location>
        <begin position="745"/>
        <end position="883"/>
    </location>
</feature>
<name>A0A0G4FKW0_9ALVE</name>
<dbReference type="Pfam" id="PF00481">
    <property type="entry name" value="PP2C"/>
    <property type="match status" value="2"/>
</dbReference>
<dbReference type="AlphaFoldDB" id="A0A0G4FKW0"/>
<organism evidence="3">
    <name type="scientific">Chromera velia CCMP2878</name>
    <dbReference type="NCBI Taxonomy" id="1169474"/>
    <lineage>
        <taxon>Eukaryota</taxon>
        <taxon>Sar</taxon>
        <taxon>Alveolata</taxon>
        <taxon>Colpodellida</taxon>
        <taxon>Chromeraceae</taxon>
        <taxon>Chromera</taxon>
    </lineage>
</organism>
<feature type="region of interest" description="Disordered" evidence="1">
    <location>
        <begin position="587"/>
        <end position="683"/>
    </location>
</feature>
<evidence type="ECO:0000256" key="1">
    <source>
        <dbReference type="SAM" id="MobiDB-lite"/>
    </source>
</evidence>